<reference evidence="3" key="1">
    <citation type="journal article" date="2014" name="Front. Microbiol.">
        <title>High frequency of phylogenetically diverse reductive dehalogenase-homologous genes in deep subseafloor sedimentary metagenomes.</title>
        <authorList>
            <person name="Kawai M."/>
            <person name="Futagami T."/>
            <person name="Toyoda A."/>
            <person name="Takaki Y."/>
            <person name="Nishi S."/>
            <person name="Hori S."/>
            <person name="Arai W."/>
            <person name="Tsubouchi T."/>
            <person name="Morono Y."/>
            <person name="Uchiyama I."/>
            <person name="Ito T."/>
            <person name="Fujiyama A."/>
            <person name="Inagaki F."/>
            <person name="Takami H."/>
        </authorList>
    </citation>
    <scope>NUCLEOTIDE SEQUENCE</scope>
    <source>
        <strain evidence="3">Expedition CK06-06</strain>
    </source>
</reference>
<evidence type="ECO:0008006" key="4">
    <source>
        <dbReference type="Google" id="ProtNLM"/>
    </source>
</evidence>
<comment type="similarity">
    <text evidence="1">Belongs to the enoyl-CoA hydratase/isomerase family.</text>
</comment>
<dbReference type="PANTHER" id="PTHR11941:SF54">
    <property type="entry name" value="ENOYL-COA HYDRATASE, MITOCHONDRIAL"/>
    <property type="match status" value="1"/>
</dbReference>
<feature type="non-terminal residue" evidence="3">
    <location>
        <position position="1"/>
    </location>
</feature>
<keyword evidence="2" id="KW-0456">Lyase</keyword>
<proteinExistence type="inferred from homology"/>
<dbReference type="GO" id="GO:0006635">
    <property type="term" value="P:fatty acid beta-oxidation"/>
    <property type="evidence" value="ECO:0007669"/>
    <property type="project" value="TreeGrafter"/>
</dbReference>
<evidence type="ECO:0000256" key="2">
    <source>
        <dbReference type="ARBA" id="ARBA00023239"/>
    </source>
</evidence>
<organism evidence="3">
    <name type="scientific">marine sediment metagenome</name>
    <dbReference type="NCBI Taxonomy" id="412755"/>
    <lineage>
        <taxon>unclassified sequences</taxon>
        <taxon>metagenomes</taxon>
        <taxon>ecological metagenomes</taxon>
    </lineage>
</organism>
<dbReference type="FunFam" id="1.10.12.10:FF:000001">
    <property type="entry name" value="Probable enoyl-CoA hydratase, mitochondrial"/>
    <property type="match status" value="1"/>
</dbReference>
<dbReference type="AlphaFoldDB" id="X0T7V1"/>
<evidence type="ECO:0000256" key="1">
    <source>
        <dbReference type="ARBA" id="ARBA00005254"/>
    </source>
</evidence>
<dbReference type="InterPro" id="IPR001753">
    <property type="entry name" value="Enoyl-CoA_hydra/iso"/>
</dbReference>
<dbReference type="Pfam" id="PF00378">
    <property type="entry name" value="ECH_1"/>
    <property type="match status" value="1"/>
</dbReference>
<dbReference type="GO" id="GO:0016836">
    <property type="term" value="F:hydro-lyase activity"/>
    <property type="evidence" value="ECO:0007669"/>
    <property type="project" value="UniProtKB-ARBA"/>
</dbReference>
<dbReference type="EMBL" id="BARS01000934">
    <property type="protein sequence ID" value="GAF84272.1"/>
    <property type="molecule type" value="Genomic_DNA"/>
</dbReference>
<sequence>RPEFALIGLVNKVVPQEQVMPTAKEWAEVICQAGPLAVRAAKEAMIRGSGMPLDDGLKLESSLFNHVMDTEDYAEGVAAFNEKRKPVYKAK</sequence>
<accession>X0T7V1</accession>
<comment type="caution">
    <text evidence="3">The sequence shown here is derived from an EMBL/GenBank/DDBJ whole genome shotgun (WGS) entry which is preliminary data.</text>
</comment>
<evidence type="ECO:0000313" key="3">
    <source>
        <dbReference type="EMBL" id="GAF84272.1"/>
    </source>
</evidence>
<protein>
    <recommendedName>
        <fullName evidence="4">Enoyl-CoA hydratase</fullName>
    </recommendedName>
</protein>
<gene>
    <name evidence="3" type="ORF">S01H1_02025</name>
</gene>
<dbReference type="PANTHER" id="PTHR11941">
    <property type="entry name" value="ENOYL-COA HYDRATASE-RELATED"/>
    <property type="match status" value="1"/>
</dbReference>
<dbReference type="InterPro" id="IPR029045">
    <property type="entry name" value="ClpP/crotonase-like_dom_sf"/>
</dbReference>
<dbReference type="Gene3D" id="3.90.226.10">
    <property type="entry name" value="2-enoyl-CoA Hydratase, Chain A, domain 1"/>
    <property type="match status" value="1"/>
</dbReference>
<dbReference type="SUPFAM" id="SSF52096">
    <property type="entry name" value="ClpP/crotonase"/>
    <property type="match status" value="1"/>
</dbReference>
<name>X0T7V1_9ZZZZ</name>